<evidence type="ECO:0000313" key="3">
    <source>
        <dbReference type="Proteomes" id="UP000198588"/>
    </source>
</evidence>
<gene>
    <name evidence="2" type="ORF">SAMN02927914_00101</name>
</gene>
<dbReference type="STRING" id="1165689.SAMN02927914_00101"/>
<organism evidence="2 3">
    <name type="scientific">Mesorhizobium qingshengii</name>
    <dbReference type="NCBI Taxonomy" id="1165689"/>
    <lineage>
        <taxon>Bacteria</taxon>
        <taxon>Pseudomonadati</taxon>
        <taxon>Pseudomonadota</taxon>
        <taxon>Alphaproteobacteria</taxon>
        <taxon>Hyphomicrobiales</taxon>
        <taxon>Phyllobacteriaceae</taxon>
        <taxon>Mesorhizobium</taxon>
    </lineage>
</organism>
<proteinExistence type="predicted"/>
<evidence type="ECO:0000256" key="1">
    <source>
        <dbReference type="SAM" id="MobiDB-lite"/>
    </source>
</evidence>
<evidence type="ECO:0000313" key="2">
    <source>
        <dbReference type="EMBL" id="SDA39035.1"/>
    </source>
</evidence>
<feature type="compositionally biased region" description="Low complexity" evidence="1">
    <location>
        <begin position="72"/>
        <end position="86"/>
    </location>
</feature>
<dbReference type="RefSeq" id="WP_091574650.1">
    <property type="nucleotide sequence ID" value="NZ_FMXM01000002.1"/>
</dbReference>
<name>A0A1G5V203_9HYPH</name>
<dbReference type="Proteomes" id="UP000198588">
    <property type="component" value="Unassembled WGS sequence"/>
</dbReference>
<accession>A0A1G5V203</accession>
<reference evidence="2 3" key="1">
    <citation type="submission" date="2016-10" db="EMBL/GenBank/DDBJ databases">
        <authorList>
            <person name="de Groot N.N."/>
        </authorList>
    </citation>
    <scope>NUCLEOTIDE SEQUENCE [LARGE SCALE GENOMIC DNA]</scope>
    <source>
        <strain evidence="2 3">CGMCC 1.12097</strain>
    </source>
</reference>
<sequence length="106" mass="11946">MSEPKQVQLDPLVVLNQTARLADIDREAWRNHIMLLAQREYELAVLNMRQAEEIARLRKALSEALGQPPEDPTASSAEETSTTSPPQKTEAEQLQAIRRHAMGEDD</sequence>
<feature type="region of interest" description="Disordered" evidence="1">
    <location>
        <begin position="62"/>
        <end position="106"/>
    </location>
</feature>
<dbReference type="EMBL" id="FMXM01000002">
    <property type="protein sequence ID" value="SDA39035.1"/>
    <property type="molecule type" value="Genomic_DNA"/>
</dbReference>
<protein>
    <submittedName>
        <fullName evidence="2">Uncharacterized protein</fullName>
    </submittedName>
</protein>
<dbReference type="AlphaFoldDB" id="A0A1G5V203"/>